<dbReference type="InterPro" id="IPR013783">
    <property type="entry name" value="Ig-like_fold"/>
</dbReference>
<accession>A0A6P3WBZ5</accession>
<dbReference type="PANTHER" id="PTHR14334">
    <property type="entry name" value="B-CELL ANTIGEN RECEPTOR COMPLEX-ASSOCIATED PROTEIN"/>
    <property type="match status" value="1"/>
</dbReference>
<dbReference type="Proteomes" id="UP000515152">
    <property type="component" value="Chromosome 11"/>
</dbReference>
<dbReference type="InterPro" id="IPR036179">
    <property type="entry name" value="Ig-like_dom_sf"/>
</dbReference>
<name>A0A6P3WBZ5_CLUHA</name>
<proteinExistence type="predicted"/>
<keyword evidence="4" id="KW-1185">Reference proteome</keyword>
<feature type="chain" id="PRO_5028303088" evidence="2">
    <location>
        <begin position="18"/>
        <end position="229"/>
    </location>
</feature>
<dbReference type="AlphaFoldDB" id="A0A6P3WBZ5"/>
<reference evidence="5" key="1">
    <citation type="submission" date="2025-08" db="UniProtKB">
        <authorList>
            <consortium name="RefSeq"/>
        </authorList>
    </citation>
    <scope>IDENTIFICATION</scope>
</reference>
<dbReference type="InterPro" id="IPR007110">
    <property type="entry name" value="Ig-like_dom"/>
</dbReference>
<dbReference type="Gene3D" id="2.60.40.10">
    <property type="entry name" value="Immunoglobulins"/>
    <property type="match status" value="1"/>
</dbReference>
<evidence type="ECO:0000256" key="2">
    <source>
        <dbReference type="SAM" id="SignalP"/>
    </source>
</evidence>
<gene>
    <name evidence="5" type="primary">cd79a</name>
</gene>
<dbReference type="SUPFAM" id="SSF48726">
    <property type="entry name" value="Immunoglobulin"/>
    <property type="match status" value="1"/>
</dbReference>
<dbReference type="GeneID" id="105910622"/>
<organism evidence="4 5">
    <name type="scientific">Clupea harengus</name>
    <name type="common">Atlantic herring</name>
    <dbReference type="NCBI Taxonomy" id="7950"/>
    <lineage>
        <taxon>Eukaryota</taxon>
        <taxon>Metazoa</taxon>
        <taxon>Chordata</taxon>
        <taxon>Craniata</taxon>
        <taxon>Vertebrata</taxon>
        <taxon>Euteleostomi</taxon>
        <taxon>Actinopterygii</taxon>
        <taxon>Neopterygii</taxon>
        <taxon>Teleostei</taxon>
        <taxon>Clupei</taxon>
        <taxon>Clupeiformes</taxon>
        <taxon>Clupeoidei</taxon>
        <taxon>Clupeidae</taxon>
        <taxon>Clupea</taxon>
    </lineage>
</organism>
<dbReference type="GO" id="GO:0050853">
    <property type="term" value="P:B cell receptor signaling pathway"/>
    <property type="evidence" value="ECO:0007669"/>
    <property type="project" value="TreeGrafter"/>
</dbReference>
<dbReference type="CTD" id="973"/>
<dbReference type="GO" id="GO:0019815">
    <property type="term" value="C:B cell receptor complex"/>
    <property type="evidence" value="ECO:0007669"/>
    <property type="project" value="TreeGrafter"/>
</dbReference>
<keyword evidence="2" id="KW-0732">Signal</keyword>
<evidence type="ECO:0000259" key="3">
    <source>
        <dbReference type="PROSITE" id="PS50835"/>
    </source>
</evidence>
<feature type="signal peptide" evidence="2">
    <location>
        <begin position="1"/>
        <end position="17"/>
    </location>
</feature>
<keyword evidence="5" id="KW-0675">Receptor</keyword>
<dbReference type="PANTHER" id="PTHR14334:SF1">
    <property type="entry name" value="B-CELL ANTIGEN RECEPTOR COMPLEX-ASSOCIATED PROTEIN ALPHA CHAIN"/>
    <property type="match status" value="1"/>
</dbReference>
<dbReference type="RefSeq" id="XP_012694798.2">
    <property type="nucleotide sequence ID" value="XM_012839344.3"/>
</dbReference>
<evidence type="ECO:0000313" key="4">
    <source>
        <dbReference type="Proteomes" id="UP000515152"/>
    </source>
</evidence>
<evidence type="ECO:0000256" key="1">
    <source>
        <dbReference type="ARBA" id="ARBA00023319"/>
    </source>
</evidence>
<sequence>MNIAVLFLLSVFTVAHCLNTTCPASEHLRVPLESDQTSVRVPVNSEAVLKCCYKRVPAITVRSVWVMRYNAKNITNSSRALMEEVRGSEAEAVCQKLTLKEVQLNDTGMYQCYLSKDKYCLFTHGTYLQVYTPLRRTLDISESLKNSIITMEGVLLLFSVLIPGLCQLGKTKRINMLERKKHREEENIYEGLNLDDCNSTYHQITRSHMHGPYQDVANVAEDDIQLEKP</sequence>
<dbReference type="KEGG" id="char:105910622"/>
<evidence type="ECO:0000313" key="5">
    <source>
        <dbReference type="RefSeq" id="XP_012694798.2"/>
    </source>
</evidence>
<dbReference type="InterPro" id="IPR003599">
    <property type="entry name" value="Ig_sub"/>
</dbReference>
<dbReference type="SMART" id="SM00409">
    <property type="entry name" value="IG"/>
    <property type="match status" value="1"/>
</dbReference>
<dbReference type="GO" id="GO:0030183">
    <property type="term" value="P:B cell differentiation"/>
    <property type="evidence" value="ECO:0007669"/>
    <property type="project" value="TreeGrafter"/>
</dbReference>
<feature type="domain" description="Ig-like" evidence="3">
    <location>
        <begin position="23"/>
        <end position="112"/>
    </location>
</feature>
<keyword evidence="1" id="KW-0393">Immunoglobulin domain</keyword>
<dbReference type="OrthoDB" id="8915525at2759"/>
<dbReference type="PROSITE" id="PS50835">
    <property type="entry name" value="IG_LIKE"/>
    <property type="match status" value="1"/>
</dbReference>
<dbReference type="GO" id="GO:0009897">
    <property type="term" value="C:external side of plasma membrane"/>
    <property type="evidence" value="ECO:0007669"/>
    <property type="project" value="TreeGrafter"/>
</dbReference>
<protein>
    <submittedName>
        <fullName evidence="5">B-cell antigen receptor complex-associated protein alpha chain</fullName>
    </submittedName>
</protein>